<evidence type="ECO:0000256" key="5">
    <source>
        <dbReference type="ARBA" id="ARBA00022884"/>
    </source>
</evidence>
<keyword evidence="11" id="KW-1185">Reference proteome</keyword>
<dbReference type="GO" id="GO:0008312">
    <property type="term" value="F:7S RNA binding"/>
    <property type="evidence" value="ECO:0007669"/>
    <property type="project" value="InterPro"/>
</dbReference>
<evidence type="ECO:0000313" key="10">
    <source>
        <dbReference type="EMBL" id="VDP22365.1"/>
    </source>
</evidence>
<dbReference type="GO" id="GO:0006614">
    <property type="term" value="P:SRP-dependent cotranslational protein targeting to membrane"/>
    <property type="evidence" value="ECO:0007669"/>
    <property type="project" value="InterPro"/>
</dbReference>
<reference evidence="10 11" key="2">
    <citation type="submission" date="2018-11" db="EMBL/GenBank/DDBJ databases">
        <authorList>
            <consortium name="Pathogen Informatics"/>
        </authorList>
    </citation>
    <scope>NUCLEOTIDE SEQUENCE [LARGE SCALE GENOMIC DNA]</scope>
</reference>
<keyword evidence="6" id="KW-0733">Signal recognition particle</keyword>
<comment type="subcellular location">
    <subcellularLocation>
        <location evidence="1">Cytoplasm</location>
    </subcellularLocation>
    <subcellularLocation>
        <location evidence="2">Nucleus</location>
        <location evidence="2">Nucleolus</location>
    </subcellularLocation>
</comment>
<evidence type="ECO:0000256" key="8">
    <source>
        <dbReference type="ARBA" id="ARBA00023274"/>
    </source>
</evidence>
<dbReference type="Pfam" id="PF16969">
    <property type="entry name" value="SRP68"/>
    <property type="match status" value="2"/>
</dbReference>
<comment type="similarity">
    <text evidence="3">Belongs to the SRP68 family.</text>
</comment>
<dbReference type="OrthoDB" id="10255118at2759"/>
<evidence type="ECO:0000313" key="12">
    <source>
        <dbReference type="WBParaSite" id="SBAD_0000962801-mRNA-1"/>
    </source>
</evidence>
<dbReference type="Gene3D" id="1.10.3450.40">
    <property type="entry name" value="Signal recognition particle, SRP68 subunit, RNA-binding domain"/>
    <property type="match status" value="2"/>
</dbReference>
<sequence length="289" mass="33812">MTQLKKPPALEDIADSRCVQMFVFEAERCWAYAMQLKQEVGNDTRKRFHLNRKLKKFECQHWPQAIESFTTLKTIYEKLSAVTESAKMSNLYQQRCQEVVPQLRYCAFNIGDESALSELMEMRMKIIEEQENPLLSDLDRLLTECRQKQSVVEMETVWCRRKIVLEKPPQTKSFCIILQQFPEQVSSTLSIPAKNLNIRSLADEGEENFTNTQLVYLYLVYLRLTKTIELYWLMVQDMKQKGSKAQDLVRLCDSVLQTFSELQSLPLLAEDSSLVAQVNHQILYVKAYR</sequence>
<dbReference type="AlphaFoldDB" id="A0A183J097"/>
<dbReference type="InterPro" id="IPR026258">
    <property type="entry name" value="SRP68"/>
</dbReference>
<accession>A0A183J097</accession>
<keyword evidence="4" id="KW-0963">Cytoplasm</keyword>
<evidence type="ECO:0000256" key="2">
    <source>
        <dbReference type="ARBA" id="ARBA00004604"/>
    </source>
</evidence>
<organism evidence="12">
    <name type="scientific">Soboliphyme baturini</name>
    <dbReference type="NCBI Taxonomy" id="241478"/>
    <lineage>
        <taxon>Eukaryota</taxon>
        <taxon>Metazoa</taxon>
        <taxon>Ecdysozoa</taxon>
        <taxon>Nematoda</taxon>
        <taxon>Enoplea</taxon>
        <taxon>Dorylaimia</taxon>
        <taxon>Dioctophymatida</taxon>
        <taxon>Dioctophymatoidea</taxon>
        <taxon>Soboliphymatidae</taxon>
        <taxon>Soboliphyme</taxon>
    </lineage>
</organism>
<evidence type="ECO:0000256" key="9">
    <source>
        <dbReference type="ARBA" id="ARBA00029498"/>
    </source>
</evidence>
<gene>
    <name evidence="10" type="ORF">SBAD_LOCUS9295</name>
</gene>
<dbReference type="GO" id="GO:0005730">
    <property type="term" value="C:nucleolus"/>
    <property type="evidence" value="ECO:0007669"/>
    <property type="project" value="UniProtKB-SubCell"/>
</dbReference>
<evidence type="ECO:0000256" key="4">
    <source>
        <dbReference type="ARBA" id="ARBA00022490"/>
    </source>
</evidence>
<dbReference type="InterPro" id="IPR038253">
    <property type="entry name" value="SRP68_N_sf"/>
</dbReference>
<protein>
    <recommendedName>
        <fullName evidence="9">Signal recognition particle subunit SRP68</fullName>
    </recommendedName>
</protein>
<keyword evidence="8" id="KW-0687">Ribonucleoprotein</keyword>
<dbReference type="Proteomes" id="UP000270296">
    <property type="component" value="Unassembled WGS sequence"/>
</dbReference>
<evidence type="ECO:0000256" key="1">
    <source>
        <dbReference type="ARBA" id="ARBA00004496"/>
    </source>
</evidence>
<dbReference type="GO" id="GO:0030942">
    <property type="term" value="F:endoplasmic reticulum signal peptide binding"/>
    <property type="evidence" value="ECO:0007669"/>
    <property type="project" value="InterPro"/>
</dbReference>
<evidence type="ECO:0000256" key="6">
    <source>
        <dbReference type="ARBA" id="ARBA00023135"/>
    </source>
</evidence>
<keyword evidence="5" id="KW-0694">RNA-binding</keyword>
<name>A0A183J097_9BILA</name>
<dbReference type="PANTHER" id="PTHR12860">
    <property type="entry name" value="SIGNAL RECOGNITION PARTICLE 68 KDA PROTEIN"/>
    <property type="match status" value="1"/>
</dbReference>
<dbReference type="PANTHER" id="PTHR12860:SF0">
    <property type="entry name" value="SIGNAL RECOGNITION PARTICLE SUBUNIT SRP68"/>
    <property type="match status" value="1"/>
</dbReference>
<dbReference type="GO" id="GO:0005047">
    <property type="term" value="F:signal recognition particle binding"/>
    <property type="evidence" value="ECO:0007669"/>
    <property type="project" value="InterPro"/>
</dbReference>
<proteinExistence type="inferred from homology"/>
<dbReference type="GO" id="GO:0005786">
    <property type="term" value="C:signal recognition particle, endoplasmic reticulum targeting"/>
    <property type="evidence" value="ECO:0007669"/>
    <property type="project" value="UniProtKB-KW"/>
</dbReference>
<evidence type="ECO:0000256" key="7">
    <source>
        <dbReference type="ARBA" id="ARBA00023242"/>
    </source>
</evidence>
<keyword evidence="7" id="KW-0539">Nucleus</keyword>
<dbReference type="EMBL" id="UZAM01012549">
    <property type="protein sequence ID" value="VDP22365.1"/>
    <property type="molecule type" value="Genomic_DNA"/>
</dbReference>
<evidence type="ECO:0000313" key="11">
    <source>
        <dbReference type="Proteomes" id="UP000270296"/>
    </source>
</evidence>
<dbReference type="WBParaSite" id="SBAD_0000962801-mRNA-1">
    <property type="protein sequence ID" value="SBAD_0000962801-mRNA-1"/>
    <property type="gene ID" value="SBAD_0000962801"/>
</dbReference>
<evidence type="ECO:0000256" key="3">
    <source>
        <dbReference type="ARBA" id="ARBA00009352"/>
    </source>
</evidence>
<reference evidence="12" key="1">
    <citation type="submission" date="2016-06" db="UniProtKB">
        <authorList>
            <consortium name="WormBaseParasite"/>
        </authorList>
    </citation>
    <scope>IDENTIFICATION</scope>
</reference>